<dbReference type="InterPro" id="IPR013324">
    <property type="entry name" value="RNA_pol_sigma_r3/r4-like"/>
</dbReference>
<dbReference type="NCBIfam" id="TIGR02937">
    <property type="entry name" value="sigma70-ECF"/>
    <property type="match status" value="1"/>
</dbReference>
<dbReference type="Pfam" id="PF04542">
    <property type="entry name" value="Sigma70_r2"/>
    <property type="match status" value="1"/>
</dbReference>
<keyword evidence="5" id="KW-0804">Transcription</keyword>
<organism evidence="8 9">
    <name type="scientific">Anaerocolumna aminovalerica</name>
    <dbReference type="NCBI Taxonomy" id="1527"/>
    <lineage>
        <taxon>Bacteria</taxon>
        <taxon>Bacillati</taxon>
        <taxon>Bacillota</taxon>
        <taxon>Clostridia</taxon>
        <taxon>Lachnospirales</taxon>
        <taxon>Lachnospiraceae</taxon>
        <taxon>Anaerocolumna</taxon>
    </lineage>
</organism>
<dbReference type="InterPro" id="IPR013249">
    <property type="entry name" value="RNA_pol_sigma70_r4_t2"/>
</dbReference>
<dbReference type="Gene3D" id="1.10.10.10">
    <property type="entry name" value="Winged helix-like DNA-binding domain superfamily/Winged helix DNA-binding domain"/>
    <property type="match status" value="1"/>
</dbReference>
<evidence type="ECO:0000256" key="4">
    <source>
        <dbReference type="ARBA" id="ARBA00023125"/>
    </source>
</evidence>
<dbReference type="OrthoDB" id="9782703at2"/>
<dbReference type="InterPro" id="IPR014284">
    <property type="entry name" value="RNA_pol_sigma-70_dom"/>
</dbReference>
<sequence>MEDCTIIKKLKQNKEKALEALMDRYTSYVVSIVVKIGGHLLSAQDVEEIASDVFFAIWKKRENLIESGSLKPYIAQIARNMTKTRLYQTREEEPLEEDILVFVSESMDEFLIRKEQLQFLQDTISGFTYPDKDILIAYYFWNYKLTEIAQRFELPLSTIKSKLYRGRSELIKRFEEGGYHYET</sequence>
<dbReference type="SUPFAM" id="SSF88946">
    <property type="entry name" value="Sigma2 domain of RNA polymerase sigma factors"/>
    <property type="match status" value="1"/>
</dbReference>
<dbReference type="Gene3D" id="1.10.1740.10">
    <property type="match status" value="1"/>
</dbReference>
<comment type="similarity">
    <text evidence="1">Belongs to the sigma-70 factor family. ECF subfamily.</text>
</comment>
<evidence type="ECO:0000259" key="7">
    <source>
        <dbReference type="Pfam" id="PF08281"/>
    </source>
</evidence>
<keyword evidence="4" id="KW-0238">DNA-binding</keyword>
<evidence type="ECO:0000256" key="2">
    <source>
        <dbReference type="ARBA" id="ARBA00023015"/>
    </source>
</evidence>
<dbReference type="GO" id="GO:0006352">
    <property type="term" value="P:DNA-templated transcription initiation"/>
    <property type="evidence" value="ECO:0007669"/>
    <property type="project" value="InterPro"/>
</dbReference>
<dbReference type="PANTHER" id="PTHR43133:SF8">
    <property type="entry name" value="RNA POLYMERASE SIGMA FACTOR HI_1459-RELATED"/>
    <property type="match status" value="1"/>
</dbReference>
<gene>
    <name evidence="8" type="ORF">SAMN04489757_12633</name>
</gene>
<evidence type="ECO:0000256" key="5">
    <source>
        <dbReference type="ARBA" id="ARBA00023163"/>
    </source>
</evidence>
<feature type="domain" description="RNA polymerase sigma-70 region 2" evidence="6">
    <location>
        <begin position="21"/>
        <end position="86"/>
    </location>
</feature>
<dbReference type="Proteomes" id="UP000198806">
    <property type="component" value="Unassembled WGS sequence"/>
</dbReference>
<evidence type="ECO:0000313" key="9">
    <source>
        <dbReference type="Proteomes" id="UP000198806"/>
    </source>
</evidence>
<dbReference type="InterPro" id="IPR036388">
    <property type="entry name" value="WH-like_DNA-bd_sf"/>
</dbReference>
<evidence type="ECO:0000259" key="6">
    <source>
        <dbReference type="Pfam" id="PF04542"/>
    </source>
</evidence>
<evidence type="ECO:0000313" key="8">
    <source>
        <dbReference type="EMBL" id="SFO43927.1"/>
    </source>
</evidence>
<dbReference type="STRING" id="1527.SAMN04489757_12633"/>
<dbReference type="EMBL" id="FOWD01000026">
    <property type="protein sequence ID" value="SFO43927.1"/>
    <property type="molecule type" value="Genomic_DNA"/>
</dbReference>
<dbReference type="SUPFAM" id="SSF88659">
    <property type="entry name" value="Sigma3 and sigma4 domains of RNA polymerase sigma factors"/>
    <property type="match status" value="1"/>
</dbReference>
<evidence type="ECO:0000256" key="3">
    <source>
        <dbReference type="ARBA" id="ARBA00023082"/>
    </source>
</evidence>
<keyword evidence="9" id="KW-1185">Reference proteome</keyword>
<dbReference type="Pfam" id="PF08281">
    <property type="entry name" value="Sigma70_r4_2"/>
    <property type="match status" value="1"/>
</dbReference>
<dbReference type="GO" id="GO:0003677">
    <property type="term" value="F:DNA binding"/>
    <property type="evidence" value="ECO:0007669"/>
    <property type="project" value="UniProtKB-KW"/>
</dbReference>
<dbReference type="RefSeq" id="WP_091687500.1">
    <property type="nucleotide sequence ID" value="NZ_BAABFM010000078.1"/>
</dbReference>
<name>A0A1I5H6T3_9FIRM</name>
<dbReference type="InterPro" id="IPR013325">
    <property type="entry name" value="RNA_pol_sigma_r2"/>
</dbReference>
<reference evidence="8 9" key="1">
    <citation type="submission" date="2016-10" db="EMBL/GenBank/DDBJ databases">
        <authorList>
            <person name="de Groot N.N."/>
        </authorList>
    </citation>
    <scope>NUCLEOTIDE SEQUENCE [LARGE SCALE GENOMIC DNA]</scope>
    <source>
        <strain evidence="8 9">DSM 1283</strain>
    </source>
</reference>
<dbReference type="PANTHER" id="PTHR43133">
    <property type="entry name" value="RNA POLYMERASE ECF-TYPE SIGMA FACTO"/>
    <property type="match status" value="1"/>
</dbReference>
<keyword evidence="3" id="KW-0731">Sigma factor</keyword>
<dbReference type="InterPro" id="IPR007627">
    <property type="entry name" value="RNA_pol_sigma70_r2"/>
</dbReference>
<accession>A0A1I5H6T3</accession>
<evidence type="ECO:0000256" key="1">
    <source>
        <dbReference type="ARBA" id="ARBA00010641"/>
    </source>
</evidence>
<dbReference type="InterPro" id="IPR039425">
    <property type="entry name" value="RNA_pol_sigma-70-like"/>
</dbReference>
<protein>
    <submittedName>
        <fullName evidence="8">RNA polymerase sigma-70 factor, ECF subfamily</fullName>
    </submittedName>
</protein>
<dbReference type="AlphaFoldDB" id="A0A1I5H6T3"/>
<feature type="domain" description="RNA polymerase sigma factor 70 region 4 type 2" evidence="7">
    <location>
        <begin position="131"/>
        <end position="170"/>
    </location>
</feature>
<dbReference type="GO" id="GO:0016987">
    <property type="term" value="F:sigma factor activity"/>
    <property type="evidence" value="ECO:0007669"/>
    <property type="project" value="UniProtKB-KW"/>
</dbReference>
<proteinExistence type="inferred from homology"/>
<keyword evidence="2" id="KW-0805">Transcription regulation</keyword>